<evidence type="ECO:0000313" key="9">
    <source>
        <dbReference type="Proteomes" id="UP000219167"/>
    </source>
</evidence>
<evidence type="ECO:0000256" key="3">
    <source>
        <dbReference type="ARBA" id="ARBA00022691"/>
    </source>
</evidence>
<dbReference type="SUPFAM" id="SSF53335">
    <property type="entry name" value="S-adenosyl-L-methionine-dependent methyltransferases"/>
    <property type="match status" value="1"/>
</dbReference>
<dbReference type="InterPro" id="IPR002052">
    <property type="entry name" value="DNA_methylase_N6_adenine_CS"/>
</dbReference>
<protein>
    <recommendedName>
        <fullName evidence="5">Release factor glutamine methyltransferase</fullName>
        <shortName evidence="5">RF MTase</shortName>
        <ecNumber evidence="5">2.1.1.297</ecNumber>
    </recommendedName>
    <alternativeName>
        <fullName evidence="5">N5-glutamine methyltransferase PrmC</fullName>
    </alternativeName>
    <alternativeName>
        <fullName evidence="5">Protein-(glutamine-N5) MTase PrmC</fullName>
    </alternativeName>
    <alternativeName>
        <fullName evidence="5">Protein-glutamine N-methyltransferase PrmC</fullName>
    </alternativeName>
</protein>
<dbReference type="Gene3D" id="1.10.8.10">
    <property type="entry name" value="DNA helicase RuvA subunit, C-terminal domain"/>
    <property type="match status" value="1"/>
</dbReference>
<dbReference type="PANTHER" id="PTHR18895:SF74">
    <property type="entry name" value="MTRF1L RELEASE FACTOR GLUTAMINE METHYLTRANSFERASE"/>
    <property type="match status" value="1"/>
</dbReference>
<dbReference type="RefSeq" id="WP_097142896.1">
    <property type="nucleotide sequence ID" value="NZ_OBQD01000027.1"/>
</dbReference>
<dbReference type="PANTHER" id="PTHR18895">
    <property type="entry name" value="HEMK METHYLTRANSFERASE"/>
    <property type="match status" value="1"/>
</dbReference>
<dbReference type="GO" id="GO:0003676">
    <property type="term" value="F:nucleic acid binding"/>
    <property type="evidence" value="ECO:0007669"/>
    <property type="project" value="InterPro"/>
</dbReference>
<dbReference type="InterPro" id="IPR029063">
    <property type="entry name" value="SAM-dependent_MTases_sf"/>
</dbReference>
<dbReference type="EC" id="2.1.1.297" evidence="5"/>
<dbReference type="InterPro" id="IPR007848">
    <property type="entry name" value="Small_mtfrase_dom"/>
</dbReference>
<dbReference type="InterPro" id="IPR040758">
    <property type="entry name" value="PrmC_N"/>
</dbReference>
<feature type="binding site" evidence="5">
    <location>
        <position position="179"/>
    </location>
    <ligand>
        <name>S-adenosyl-L-methionine</name>
        <dbReference type="ChEBI" id="CHEBI:59789"/>
    </ligand>
</feature>
<dbReference type="Proteomes" id="UP000219167">
    <property type="component" value="Unassembled WGS sequence"/>
</dbReference>
<comment type="similarity">
    <text evidence="5">Belongs to the protein N5-glutamine methyltransferase family. PrmC subfamily.</text>
</comment>
<evidence type="ECO:0000259" key="7">
    <source>
        <dbReference type="Pfam" id="PF17827"/>
    </source>
</evidence>
<dbReference type="GO" id="GO:0032259">
    <property type="term" value="P:methylation"/>
    <property type="evidence" value="ECO:0007669"/>
    <property type="project" value="UniProtKB-KW"/>
</dbReference>
<keyword evidence="1 5" id="KW-0489">Methyltransferase</keyword>
<feature type="domain" description="Release factor glutamine methyltransferase N-terminal" evidence="7">
    <location>
        <begin position="8"/>
        <end position="78"/>
    </location>
</feature>
<dbReference type="Pfam" id="PF17827">
    <property type="entry name" value="PrmC_N"/>
    <property type="match status" value="1"/>
</dbReference>
<evidence type="ECO:0000259" key="6">
    <source>
        <dbReference type="Pfam" id="PF05175"/>
    </source>
</evidence>
<dbReference type="Gene3D" id="3.40.50.150">
    <property type="entry name" value="Vaccinia Virus protein VP39"/>
    <property type="match status" value="1"/>
</dbReference>
<proteinExistence type="inferred from homology"/>
<dbReference type="PROSITE" id="PS00092">
    <property type="entry name" value="N6_MTASE"/>
    <property type="match status" value="1"/>
</dbReference>
<dbReference type="CDD" id="cd02440">
    <property type="entry name" value="AdoMet_MTases"/>
    <property type="match status" value="1"/>
</dbReference>
<evidence type="ECO:0000313" key="8">
    <source>
        <dbReference type="EMBL" id="SOC47194.1"/>
    </source>
</evidence>
<name>A0A285UZ82_9HYPH</name>
<organism evidence="8 9">
    <name type="scientific">Rhizobium subbaraonis</name>
    <dbReference type="NCBI Taxonomy" id="908946"/>
    <lineage>
        <taxon>Bacteria</taxon>
        <taxon>Pseudomonadati</taxon>
        <taxon>Pseudomonadota</taxon>
        <taxon>Alphaproteobacteria</taxon>
        <taxon>Hyphomicrobiales</taxon>
        <taxon>Rhizobiaceae</taxon>
        <taxon>Rhizobium/Agrobacterium group</taxon>
        <taxon>Rhizobium</taxon>
    </lineage>
</organism>
<keyword evidence="2 5" id="KW-0808">Transferase</keyword>
<evidence type="ECO:0000256" key="2">
    <source>
        <dbReference type="ARBA" id="ARBA00022679"/>
    </source>
</evidence>
<evidence type="ECO:0000256" key="1">
    <source>
        <dbReference type="ARBA" id="ARBA00022603"/>
    </source>
</evidence>
<dbReference type="PRINTS" id="PR00507">
    <property type="entry name" value="N12N6MTFRASE"/>
</dbReference>
<dbReference type="EMBL" id="OBQD01000027">
    <property type="protein sequence ID" value="SOC47194.1"/>
    <property type="molecule type" value="Genomic_DNA"/>
</dbReference>
<feature type="binding site" evidence="5">
    <location>
        <begin position="193"/>
        <end position="196"/>
    </location>
    <ligand>
        <name>substrate</name>
    </ligand>
</feature>
<keyword evidence="9" id="KW-1185">Reference proteome</keyword>
<dbReference type="HAMAP" id="MF_02126">
    <property type="entry name" value="RF_methyltr_PrmC"/>
    <property type="match status" value="1"/>
</dbReference>
<dbReference type="InterPro" id="IPR050320">
    <property type="entry name" value="N5-glutamine_MTase"/>
</dbReference>
<evidence type="ECO:0000256" key="4">
    <source>
        <dbReference type="ARBA" id="ARBA00048391"/>
    </source>
</evidence>
<keyword evidence="3 5" id="KW-0949">S-adenosyl-L-methionine</keyword>
<evidence type="ECO:0000256" key="5">
    <source>
        <dbReference type="HAMAP-Rule" id="MF_02126"/>
    </source>
</evidence>
<dbReference type="NCBIfam" id="TIGR03534">
    <property type="entry name" value="RF_mod_PrmC"/>
    <property type="match status" value="1"/>
</dbReference>
<dbReference type="Pfam" id="PF05175">
    <property type="entry name" value="MTS"/>
    <property type="match status" value="1"/>
</dbReference>
<feature type="binding site" evidence="5">
    <location>
        <position position="150"/>
    </location>
    <ligand>
        <name>S-adenosyl-L-methionine</name>
        <dbReference type="ChEBI" id="CHEBI:59789"/>
    </ligand>
</feature>
<dbReference type="AlphaFoldDB" id="A0A285UZ82"/>
<feature type="binding site" evidence="5">
    <location>
        <begin position="127"/>
        <end position="131"/>
    </location>
    <ligand>
        <name>S-adenosyl-L-methionine</name>
        <dbReference type="ChEBI" id="CHEBI:59789"/>
    </ligand>
</feature>
<comment type="function">
    <text evidence="5">Methylates the class 1 translation termination release factors RF1/PrfA and RF2/PrfB on the glutamine residue of the universally conserved GGQ motif.</text>
</comment>
<dbReference type="InterPro" id="IPR004556">
    <property type="entry name" value="HemK-like"/>
</dbReference>
<feature type="domain" description="Methyltransferase small" evidence="6">
    <location>
        <begin position="119"/>
        <end position="201"/>
    </location>
</feature>
<feature type="binding site" evidence="5">
    <location>
        <position position="193"/>
    </location>
    <ligand>
        <name>S-adenosyl-L-methionine</name>
        <dbReference type="ChEBI" id="CHEBI:59789"/>
    </ligand>
</feature>
<dbReference type="OrthoDB" id="9800643at2"/>
<accession>A0A285UZ82</accession>
<gene>
    <name evidence="5" type="primary">prmC</name>
    <name evidence="8" type="ORF">SAMN05892877_12756</name>
</gene>
<dbReference type="NCBIfam" id="TIGR00536">
    <property type="entry name" value="hemK_fam"/>
    <property type="match status" value="1"/>
</dbReference>
<sequence length="287" mass="30235">MPGAPLSDVLAEARRRLADGGIADAAREARLLVGGLLGLEPAAMISGGTQVIDEAKQAIVASAIARRIDREPVYRILGRRPFFGLVLSLSSETLEPRPDTEILVERLIPVAERIVAAKGSCRILDLGTGTGAICLALIEAVPGAVGTGTDISEGALETARANAQLNVLSDRFDARRSDWFTAVSGRYDIIVSNPPYIRSAVVDELADEVKRFDPRRALDGGGDGLDAYRAIAEGALAHLAPGGVVGLEIGFDQRQAVTELMQAKGFRLVEAASDLGGNDRVLIFAGI</sequence>
<comment type="catalytic activity">
    <reaction evidence="4 5">
        <text>L-glutaminyl-[peptide chain release factor] + S-adenosyl-L-methionine = N(5)-methyl-L-glutaminyl-[peptide chain release factor] + S-adenosyl-L-homocysteine + H(+)</text>
        <dbReference type="Rhea" id="RHEA:42896"/>
        <dbReference type="Rhea" id="RHEA-COMP:10271"/>
        <dbReference type="Rhea" id="RHEA-COMP:10272"/>
        <dbReference type="ChEBI" id="CHEBI:15378"/>
        <dbReference type="ChEBI" id="CHEBI:30011"/>
        <dbReference type="ChEBI" id="CHEBI:57856"/>
        <dbReference type="ChEBI" id="CHEBI:59789"/>
        <dbReference type="ChEBI" id="CHEBI:61891"/>
        <dbReference type="EC" id="2.1.1.297"/>
    </reaction>
</comment>
<reference evidence="8 9" key="1">
    <citation type="submission" date="2017-08" db="EMBL/GenBank/DDBJ databases">
        <authorList>
            <person name="de Groot N.N."/>
        </authorList>
    </citation>
    <scope>NUCLEOTIDE SEQUENCE [LARGE SCALE GENOMIC DNA]</scope>
    <source>
        <strain evidence="8 9">JC85</strain>
    </source>
</reference>
<dbReference type="InterPro" id="IPR019874">
    <property type="entry name" value="RF_methyltr_PrmC"/>
</dbReference>
<dbReference type="GO" id="GO:0102559">
    <property type="term" value="F:peptide chain release factor N(5)-glutamine methyltransferase activity"/>
    <property type="evidence" value="ECO:0007669"/>
    <property type="project" value="UniProtKB-EC"/>
</dbReference>